<evidence type="ECO:0000313" key="2">
    <source>
        <dbReference type="Proteomes" id="UP000014680"/>
    </source>
</evidence>
<dbReference type="OMA" id="CILLMSY"/>
<proteinExistence type="predicted"/>
<dbReference type="RefSeq" id="XP_004258636.1">
    <property type="nucleotide sequence ID" value="XM_004258588.1"/>
</dbReference>
<dbReference type="KEGG" id="eiv:EIN_397650"/>
<dbReference type="InterPro" id="IPR036322">
    <property type="entry name" value="WD40_repeat_dom_sf"/>
</dbReference>
<dbReference type="OrthoDB" id="25358at2759"/>
<keyword evidence="2" id="KW-1185">Reference proteome</keyword>
<name>A0A0A1UA57_ENTIV</name>
<evidence type="ECO:0000313" key="1">
    <source>
        <dbReference type="EMBL" id="ELP91865.1"/>
    </source>
</evidence>
<dbReference type="EMBL" id="KB206411">
    <property type="protein sequence ID" value="ELP91865.1"/>
    <property type="molecule type" value="Genomic_DNA"/>
</dbReference>
<dbReference type="Gene3D" id="2.130.10.10">
    <property type="entry name" value="YVTN repeat-like/Quinoprotein amine dehydrogenase"/>
    <property type="match status" value="1"/>
</dbReference>
<dbReference type="AlphaFoldDB" id="A0A0A1UA57"/>
<dbReference type="SUPFAM" id="SSF50978">
    <property type="entry name" value="WD40 repeat-like"/>
    <property type="match status" value="1"/>
</dbReference>
<dbReference type="GeneID" id="14890943"/>
<reference evidence="1 2" key="1">
    <citation type="submission" date="2012-10" db="EMBL/GenBank/DDBJ databases">
        <authorList>
            <person name="Zafar N."/>
            <person name="Inman J."/>
            <person name="Hall N."/>
            <person name="Lorenzi H."/>
            <person name="Caler E."/>
        </authorList>
    </citation>
    <scope>NUCLEOTIDE SEQUENCE [LARGE SCALE GENOMIC DNA]</scope>
    <source>
        <strain evidence="1 2">IP1</strain>
    </source>
</reference>
<accession>A0A0A1UA57</accession>
<dbReference type="InterPro" id="IPR015943">
    <property type="entry name" value="WD40/YVTN_repeat-like_dom_sf"/>
</dbReference>
<sequence>MTLHENELYKVVVKPHDISIITKKTKESSQITIEDTITTSLIIGEFPVYLVVGCESGEVLSIDLSSNEQMIITNNQMTSVKCVKEFPSTHPYLVLIIDVNSSVIVYDLLYSKVVIFSPPLPSPLTSVEYFFPLCILLMSYTDGRNFAWSLDTGSLLSTLQYSSPQQRVKSTLVFNQ</sequence>
<organism evidence="1 2">
    <name type="scientific">Entamoeba invadens IP1</name>
    <dbReference type="NCBI Taxonomy" id="370355"/>
    <lineage>
        <taxon>Eukaryota</taxon>
        <taxon>Amoebozoa</taxon>
        <taxon>Evosea</taxon>
        <taxon>Archamoebae</taxon>
        <taxon>Mastigamoebida</taxon>
        <taxon>Entamoebidae</taxon>
        <taxon>Entamoeba</taxon>
    </lineage>
</organism>
<protein>
    <submittedName>
        <fullName evidence="1">Uncharacterized protein</fullName>
    </submittedName>
</protein>
<dbReference type="Proteomes" id="UP000014680">
    <property type="component" value="Unassembled WGS sequence"/>
</dbReference>
<dbReference type="VEuPathDB" id="AmoebaDB:EIN_397650"/>
<gene>
    <name evidence="1" type="ORF">EIN_397650</name>
</gene>